<feature type="DNA-binding region" description="OmpR/PhoB-type" evidence="7">
    <location>
        <begin position="124"/>
        <end position="221"/>
    </location>
</feature>
<dbReference type="Gene3D" id="3.40.50.2300">
    <property type="match status" value="1"/>
</dbReference>
<evidence type="ECO:0000256" key="7">
    <source>
        <dbReference type="PROSITE-ProRule" id="PRU01091"/>
    </source>
</evidence>
<evidence type="ECO:0000313" key="10">
    <source>
        <dbReference type="EMBL" id="SCZ85386.1"/>
    </source>
</evidence>
<dbReference type="GO" id="GO:0004803">
    <property type="term" value="F:transposase activity"/>
    <property type="evidence" value="ECO:0007669"/>
    <property type="project" value="InterPro"/>
</dbReference>
<dbReference type="Gene3D" id="1.10.10.10">
    <property type="entry name" value="Winged helix-like DNA-binding domain superfamily/Winged helix DNA-binding domain"/>
    <property type="match status" value="1"/>
</dbReference>
<keyword evidence="3" id="KW-0805">Transcription regulation</keyword>
<dbReference type="Pfam" id="PF00486">
    <property type="entry name" value="Trans_reg_C"/>
    <property type="match status" value="1"/>
</dbReference>
<dbReference type="PANTHER" id="PTHR48111">
    <property type="entry name" value="REGULATOR OF RPOS"/>
    <property type="match status" value="1"/>
</dbReference>
<dbReference type="SMART" id="SM01321">
    <property type="entry name" value="Y1_Tnp"/>
    <property type="match status" value="1"/>
</dbReference>
<protein>
    <submittedName>
        <fullName evidence="10">Virulence transcriptional regulatory protein PhoP (Modular protein)</fullName>
    </submittedName>
</protein>
<dbReference type="EMBL" id="FMWO01000045">
    <property type="protein sequence ID" value="SCZ85386.1"/>
    <property type="molecule type" value="Genomic_DNA"/>
</dbReference>
<dbReference type="GO" id="GO:0000976">
    <property type="term" value="F:transcription cis-regulatory region binding"/>
    <property type="evidence" value="ECO:0007669"/>
    <property type="project" value="TreeGrafter"/>
</dbReference>
<evidence type="ECO:0000256" key="4">
    <source>
        <dbReference type="ARBA" id="ARBA00023125"/>
    </source>
</evidence>
<reference evidence="10 11" key="1">
    <citation type="submission" date="2016-10" db="EMBL/GenBank/DDBJ databases">
        <authorList>
            <person name="de Groot N.N."/>
        </authorList>
    </citation>
    <scope>NUCLEOTIDE SEQUENCE [LARGE SCALE GENOMIC DNA]</scope>
    <source>
        <strain evidence="10">1</strain>
    </source>
</reference>
<dbReference type="PROSITE" id="PS51755">
    <property type="entry name" value="OMPR_PHOB"/>
    <property type="match status" value="1"/>
</dbReference>
<evidence type="ECO:0000256" key="1">
    <source>
        <dbReference type="ARBA" id="ARBA00022553"/>
    </source>
</evidence>
<evidence type="ECO:0000259" key="9">
    <source>
        <dbReference type="PROSITE" id="PS51755"/>
    </source>
</evidence>
<dbReference type="GO" id="GO:0005829">
    <property type="term" value="C:cytosol"/>
    <property type="evidence" value="ECO:0007669"/>
    <property type="project" value="TreeGrafter"/>
</dbReference>
<keyword evidence="4 7" id="KW-0238">DNA-binding</keyword>
<dbReference type="SUPFAM" id="SSF143422">
    <property type="entry name" value="Transposase IS200-like"/>
    <property type="match status" value="1"/>
</dbReference>
<dbReference type="AlphaFoldDB" id="A0A1G5SDW1"/>
<dbReference type="GO" id="GO:0006355">
    <property type="term" value="P:regulation of DNA-templated transcription"/>
    <property type="evidence" value="ECO:0007669"/>
    <property type="project" value="InterPro"/>
</dbReference>
<dbReference type="Pfam" id="PF01797">
    <property type="entry name" value="Y1_Tnp"/>
    <property type="match status" value="1"/>
</dbReference>
<name>A0A1G5SDW1_9PROT</name>
<dbReference type="STRING" id="51642.NSMM_380008"/>
<keyword evidence="1 6" id="KW-0597">Phosphoprotein</keyword>
<dbReference type="GO" id="GO:0000156">
    <property type="term" value="F:phosphorelay response regulator activity"/>
    <property type="evidence" value="ECO:0007669"/>
    <property type="project" value="TreeGrafter"/>
</dbReference>
<dbReference type="PROSITE" id="PS50110">
    <property type="entry name" value="RESPONSE_REGULATORY"/>
    <property type="match status" value="1"/>
</dbReference>
<dbReference type="InterPro" id="IPR036388">
    <property type="entry name" value="WH-like_DNA-bd_sf"/>
</dbReference>
<organism evidence="10 11">
    <name type="scientific">Nitrosomonas mobilis</name>
    <dbReference type="NCBI Taxonomy" id="51642"/>
    <lineage>
        <taxon>Bacteria</taxon>
        <taxon>Pseudomonadati</taxon>
        <taxon>Pseudomonadota</taxon>
        <taxon>Betaproteobacteria</taxon>
        <taxon>Nitrosomonadales</taxon>
        <taxon>Nitrosomonadaceae</taxon>
        <taxon>Nitrosomonas</taxon>
    </lineage>
</organism>
<dbReference type="GO" id="GO:0032993">
    <property type="term" value="C:protein-DNA complex"/>
    <property type="evidence" value="ECO:0007669"/>
    <property type="project" value="TreeGrafter"/>
</dbReference>
<feature type="modified residue" description="4-aspartylphosphate" evidence="6">
    <location>
        <position position="51"/>
    </location>
</feature>
<dbReference type="PANTHER" id="PTHR48111:SF71">
    <property type="entry name" value="TRANSCRIPTIONAL REGULATORY PROTEIN PHOP"/>
    <property type="match status" value="1"/>
</dbReference>
<dbReference type="CDD" id="cd00383">
    <property type="entry name" value="trans_reg_C"/>
    <property type="match status" value="1"/>
</dbReference>
<evidence type="ECO:0000256" key="5">
    <source>
        <dbReference type="ARBA" id="ARBA00023163"/>
    </source>
</evidence>
<evidence type="ECO:0000313" key="11">
    <source>
        <dbReference type="Proteomes" id="UP000198729"/>
    </source>
</evidence>
<sequence length="445" mass="50966">MRILVIEDEFLLQNQIRQQLEAAGYMVDTCNNGEEGLFLATEYRLNAAIIDIGLSGKSGLDVIKALRQRGSLLPILILTARSSWQDKVRGLEMGADDYLTKPFQMEELQARVKALLRRANGIPQTLLECGPIAVDMTAQQVSINGVNIELTSFEYRLLEELVRHRGEVFSKQILAYALYPHDEDRDSNVLEVMIGRLRRKLDPAGIKKGTLPFLIGFSYNPQMPRLSRTVFAGIPHHIAQRGNRRDDVFFSDEDRKTYLDWLKEYCGKHGVDILAYCLMTNHIHLVAVPETEAGLQKVLKPLHMRYAQKINRNHGWKGHLWQGRFFSSPLGDAYLWAAIRYVERNPVRVGIVVKAEEYLWSSAAAHCRLKDDELLSQKPEWKQQCESISDWSTWLTEDDDPHELEVLRRNTEKGLPCGADKFIHGLEKIVGRPLHYRPSGRPKKE</sequence>
<dbReference type="Gene3D" id="3.30.70.1290">
    <property type="entry name" value="Transposase IS200-like"/>
    <property type="match status" value="1"/>
</dbReference>
<proteinExistence type="predicted"/>
<dbReference type="RefSeq" id="WP_176753871.1">
    <property type="nucleotide sequence ID" value="NZ_FMWO01000045.1"/>
</dbReference>
<dbReference type="InterPro" id="IPR039420">
    <property type="entry name" value="WalR-like"/>
</dbReference>
<keyword evidence="2" id="KW-0902">Two-component regulatory system</keyword>
<dbReference type="GO" id="GO:0006313">
    <property type="term" value="P:DNA transposition"/>
    <property type="evidence" value="ECO:0007669"/>
    <property type="project" value="InterPro"/>
</dbReference>
<dbReference type="InterPro" id="IPR001789">
    <property type="entry name" value="Sig_transdc_resp-reg_receiver"/>
</dbReference>
<dbReference type="InterPro" id="IPR036515">
    <property type="entry name" value="Transposase_17_sf"/>
</dbReference>
<gene>
    <name evidence="10" type="ORF">NSMM_380008</name>
</gene>
<dbReference type="InterPro" id="IPR002686">
    <property type="entry name" value="Transposase_17"/>
</dbReference>
<keyword evidence="5" id="KW-0804">Transcription</keyword>
<keyword evidence="11" id="KW-1185">Reference proteome</keyword>
<dbReference type="Pfam" id="PF00072">
    <property type="entry name" value="Response_reg"/>
    <property type="match status" value="1"/>
</dbReference>
<dbReference type="InterPro" id="IPR011006">
    <property type="entry name" value="CheY-like_superfamily"/>
</dbReference>
<dbReference type="SMART" id="SM00448">
    <property type="entry name" value="REC"/>
    <property type="match status" value="1"/>
</dbReference>
<feature type="domain" description="Response regulatory" evidence="8">
    <location>
        <begin position="2"/>
        <end position="116"/>
    </location>
</feature>
<feature type="domain" description="OmpR/PhoB-type" evidence="9">
    <location>
        <begin position="124"/>
        <end position="221"/>
    </location>
</feature>
<evidence type="ECO:0000256" key="6">
    <source>
        <dbReference type="PROSITE-ProRule" id="PRU00169"/>
    </source>
</evidence>
<dbReference type="SUPFAM" id="SSF52172">
    <property type="entry name" value="CheY-like"/>
    <property type="match status" value="1"/>
</dbReference>
<dbReference type="Proteomes" id="UP000198729">
    <property type="component" value="Unassembled WGS sequence"/>
</dbReference>
<dbReference type="SMART" id="SM00862">
    <property type="entry name" value="Trans_reg_C"/>
    <property type="match status" value="1"/>
</dbReference>
<evidence type="ECO:0000256" key="3">
    <source>
        <dbReference type="ARBA" id="ARBA00023015"/>
    </source>
</evidence>
<dbReference type="InterPro" id="IPR001867">
    <property type="entry name" value="OmpR/PhoB-type_DNA-bd"/>
</dbReference>
<dbReference type="Gene3D" id="6.10.250.690">
    <property type="match status" value="1"/>
</dbReference>
<evidence type="ECO:0000256" key="2">
    <source>
        <dbReference type="ARBA" id="ARBA00023012"/>
    </source>
</evidence>
<evidence type="ECO:0000259" key="8">
    <source>
        <dbReference type="PROSITE" id="PS50110"/>
    </source>
</evidence>
<accession>A0A1G5SDW1</accession>